<dbReference type="EMBL" id="MDTU01000001">
    <property type="protein sequence ID" value="ODN43841.1"/>
    <property type="molecule type" value="Genomic_DNA"/>
</dbReference>
<organism evidence="1 2">
    <name type="scientific">Piscirickettsia litoralis</name>
    <dbReference type="NCBI Taxonomy" id="1891921"/>
    <lineage>
        <taxon>Bacteria</taxon>
        <taxon>Pseudomonadati</taxon>
        <taxon>Pseudomonadota</taxon>
        <taxon>Gammaproteobacteria</taxon>
        <taxon>Thiotrichales</taxon>
        <taxon>Piscirickettsiaceae</taxon>
        <taxon>Piscirickettsia</taxon>
    </lineage>
</organism>
<dbReference type="RefSeq" id="WP_069313637.1">
    <property type="nucleotide sequence ID" value="NZ_MDTU01000001.1"/>
</dbReference>
<dbReference type="Proteomes" id="UP000094329">
    <property type="component" value="Unassembled WGS sequence"/>
</dbReference>
<reference evidence="1 2" key="1">
    <citation type="submission" date="2016-08" db="EMBL/GenBank/DDBJ databases">
        <title>Draft genome sequence of Candidatus Piscirickettsia litoralis, from seawater.</title>
        <authorList>
            <person name="Wan X."/>
            <person name="Lee A.J."/>
            <person name="Hou S."/>
            <person name="Donachie S.P."/>
        </authorList>
    </citation>
    <scope>NUCLEOTIDE SEQUENCE [LARGE SCALE GENOMIC DNA]</scope>
    <source>
        <strain evidence="1 2">Y2</strain>
    </source>
</reference>
<proteinExistence type="predicted"/>
<dbReference type="InterPro" id="IPR031618">
    <property type="entry name" value="T4SS_TraI"/>
</dbReference>
<accession>A0ABX3A4P8</accession>
<sequence>MIDHALYSLEQLSNLSNTSGQYQQKQHLTIRLQAIKDTALSLGAQAGLAAESKVLDSFLLKYSSKLDKIFDFNQLLLQSNVLPPVISDSSHSVNVGQDAQSIRAAGRTYKIISQVRFVTAPPTWRDYLYMSYAKPDLPNKILLPENEKEEIIWKKNISEGWKRGINQAVTIYKINLNRLVRDYTGMALYEKLLTQGLVSPVYVSKQYQGITGDKNKVTIDDWAWKIKNQPGLQVKSGLWQPVVGVDHHE</sequence>
<name>A0ABX3A4P8_9GAMM</name>
<gene>
    <name evidence="1" type="ORF">BGC07_14265</name>
</gene>
<dbReference type="Pfam" id="PF16932">
    <property type="entry name" value="T4SS_TraI"/>
    <property type="match status" value="1"/>
</dbReference>
<evidence type="ECO:0000313" key="1">
    <source>
        <dbReference type="EMBL" id="ODN43841.1"/>
    </source>
</evidence>
<keyword evidence="2" id="KW-1185">Reference proteome</keyword>
<evidence type="ECO:0000313" key="2">
    <source>
        <dbReference type="Proteomes" id="UP000094329"/>
    </source>
</evidence>
<protein>
    <submittedName>
        <fullName evidence="1">Type IV secretion system protein DotC</fullName>
    </submittedName>
</protein>
<comment type="caution">
    <text evidence="1">The sequence shown here is derived from an EMBL/GenBank/DDBJ whole genome shotgun (WGS) entry which is preliminary data.</text>
</comment>